<dbReference type="Pfam" id="PF10545">
    <property type="entry name" value="MADF_DNA_bdg"/>
    <property type="match status" value="1"/>
</dbReference>
<dbReference type="Proteomes" id="UP000691718">
    <property type="component" value="Unassembled WGS sequence"/>
</dbReference>
<dbReference type="AlphaFoldDB" id="A0A8S3YGA9"/>
<dbReference type="SMART" id="SM00595">
    <property type="entry name" value="MADF"/>
    <property type="match status" value="1"/>
</dbReference>
<keyword evidence="5" id="KW-0539">Nucleus</keyword>
<accession>A0A8S3YGA9</accession>
<gene>
    <name evidence="7" type="ORF">PAPOLLO_LOCUS28210</name>
</gene>
<dbReference type="GO" id="GO:0005634">
    <property type="term" value="C:nucleus"/>
    <property type="evidence" value="ECO:0007669"/>
    <property type="project" value="UniProtKB-SubCell"/>
</dbReference>
<evidence type="ECO:0000256" key="5">
    <source>
        <dbReference type="ARBA" id="ARBA00023242"/>
    </source>
</evidence>
<keyword evidence="8" id="KW-1185">Reference proteome</keyword>
<evidence type="ECO:0000313" key="7">
    <source>
        <dbReference type="EMBL" id="CAG5059867.1"/>
    </source>
</evidence>
<evidence type="ECO:0000313" key="8">
    <source>
        <dbReference type="Proteomes" id="UP000691718"/>
    </source>
</evidence>
<dbReference type="EMBL" id="CAJQZP010001707">
    <property type="protein sequence ID" value="CAG5059867.1"/>
    <property type="molecule type" value="Genomic_DNA"/>
</dbReference>
<dbReference type="InterPro" id="IPR006578">
    <property type="entry name" value="MADF-dom"/>
</dbReference>
<dbReference type="OrthoDB" id="1607513at2759"/>
<reference evidence="7" key="1">
    <citation type="submission" date="2021-04" db="EMBL/GenBank/DDBJ databases">
        <authorList>
            <person name="Tunstrom K."/>
        </authorList>
    </citation>
    <scope>NUCLEOTIDE SEQUENCE</scope>
</reference>
<dbReference type="GO" id="GO:0008270">
    <property type="term" value="F:zinc ion binding"/>
    <property type="evidence" value="ECO:0007669"/>
    <property type="project" value="UniProtKB-KW"/>
</dbReference>
<keyword evidence="4" id="KW-0862">Zinc</keyword>
<dbReference type="PANTHER" id="PTHR46481:SF10">
    <property type="entry name" value="ZINC FINGER BED DOMAIN-CONTAINING PROTEIN 39"/>
    <property type="match status" value="1"/>
</dbReference>
<keyword evidence="2" id="KW-0479">Metal-binding</keyword>
<organism evidence="7 8">
    <name type="scientific">Parnassius apollo</name>
    <name type="common">Apollo butterfly</name>
    <name type="synonym">Papilio apollo</name>
    <dbReference type="NCBI Taxonomy" id="110799"/>
    <lineage>
        <taxon>Eukaryota</taxon>
        <taxon>Metazoa</taxon>
        <taxon>Ecdysozoa</taxon>
        <taxon>Arthropoda</taxon>
        <taxon>Hexapoda</taxon>
        <taxon>Insecta</taxon>
        <taxon>Pterygota</taxon>
        <taxon>Neoptera</taxon>
        <taxon>Endopterygota</taxon>
        <taxon>Lepidoptera</taxon>
        <taxon>Glossata</taxon>
        <taxon>Ditrysia</taxon>
        <taxon>Papilionoidea</taxon>
        <taxon>Papilionidae</taxon>
        <taxon>Parnassiinae</taxon>
        <taxon>Parnassini</taxon>
        <taxon>Parnassius</taxon>
        <taxon>Parnassius</taxon>
    </lineage>
</organism>
<feature type="domain" description="MADF" evidence="6">
    <location>
        <begin position="327"/>
        <end position="415"/>
    </location>
</feature>
<protein>
    <submittedName>
        <fullName evidence="7">(apollo) hypothetical protein</fullName>
    </submittedName>
</protein>
<keyword evidence="3" id="KW-0863">Zinc-finger</keyword>
<comment type="subcellular location">
    <subcellularLocation>
        <location evidence="1">Nucleus</location>
    </subcellularLocation>
</comment>
<name>A0A8S3YGA9_PARAO</name>
<proteinExistence type="predicted"/>
<evidence type="ECO:0000256" key="4">
    <source>
        <dbReference type="ARBA" id="ARBA00022833"/>
    </source>
</evidence>
<comment type="caution">
    <text evidence="7">The sequence shown here is derived from an EMBL/GenBank/DDBJ whole genome shotgun (WGS) entry which is preliminary data.</text>
</comment>
<evidence type="ECO:0000256" key="1">
    <source>
        <dbReference type="ARBA" id="ARBA00004123"/>
    </source>
</evidence>
<sequence>MPLISRLQLGWAVGNISDVCCGTSGLKDIKNTVLRVKSIVEYFKSNSSALTKLKEIQQQMGLPELKLKQDVVTRWNSTHDMLNRFLTLKEAIIPTVAILSTDLEMLTPEDWKIVDLAIKILEIFYNVTVEMSSETQVTLSKVIVLTKIMIKHVNKHINEDTGLPAQIILLLDTLKQQLSDRFQNIESNPMYAEATILDPRFKGFAFREQEKFNVAVTTLRRRLANTATETARGITTETTFVTMAETATQPVAATSASLWDNFDAELSQHLRPQNQMAAGIRELDKYLNDEMLPGNHDPLIWWESRKGIYSILHQHAKKEILRDKNIQFINAYQLNECLWDPKHPQYKNRDAREAAYKRIKEAMQMETVKDVVSKIRILRNTYNNELLKAKKTPNINQEASASESNSEEFIVPCTPTRNKRKIKDPLLKAVDALEKFSSQNFSNVRAMTNLTFSDVL</sequence>
<evidence type="ECO:0000259" key="6">
    <source>
        <dbReference type="PROSITE" id="PS51029"/>
    </source>
</evidence>
<dbReference type="PANTHER" id="PTHR46481">
    <property type="entry name" value="ZINC FINGER BED DOMAIN-CONTAINING PROTEIN 4"/>
    <property type="match status" value="1"/>
</dbReference>
<evidence type="ECO:0000256" key="3">
    <source>
        <dbReference type="ARBA" id="ARBA00022771"/>
    </source>
</evidence>
<dbReference type="PROSITE" id="PS51029">
    <property type="entry name" value="MADF"/>
    <property type="match status" value="1"/>
</dbReference>
<dbReference type="InterPro" id="IPR052035">
    <property type="entry name" value="ZnF_BED_domain_contain"/>
</dbReference>
<evidence type="ECO:0000256" key="2">
    <source>
        <dbReference type="ARBA" id="ARBA00022723"/>
    </source>
</evidence>